<dbReference type="GO" id="GO:0005524">
    <property type="term" value="F:ATP binding"/>
    <property type="evidence" value="ECO:0007669"/>
    <property type="project" value="UniProtKB-KW"/>
</dbReference>
<dbReference type="GO" id="GO:0016887">
    <property type="term" value="F:ATP hydrolysis activity"/>
    <property type="evidence" value="ECO:0007669"/>
    <property type="project" value="TreeGrafter"/>
</dbReference>
<dbReference type="AlphaFoldDB" id="A0A5C5VNC5"/>
<dbReference type="PANTHER" id="PTHR43384">
    <property type="entry name" value="SEPTUM SITE-DETERMINING PROTEIN MIND HOMOLOG, CHLOROPLASTIC-RELATED"/>
    <property type="match status" value="1"/>
</dbReference>
<dbReference type="Gene3D" id="3.40.50.300">
    <property type="entry name" value="P-loop containing nucleotide triphosphate hydrolases"/>
    <property type="match status" value="1"/>
</dbReference>
<organism evidence="3 4">
    <name type="scientific">Thalassoglobus neptunius</name>
    <dbReference type="NCBI Taxonomy" id="1938619"/>
    <lineage>
        <taxon>Bacteria</taxon>
        <taxon>Pseudomonadati</taxon>
        <taxon>Planctomycetota</taxon>
        <taxon>Planctomycetia</taxon>
        <taxon>Planctomycetales</taxon>
        <taxon>Planctomycetaceae</taxon>
        <taxon>Thalassoglobus</taxon>
    </lineage>
</organism>
<dbReference type="GO" id="GO:0009898">
    <property type="term" value="C:cytoplasmic side of plasma membrane"/>
    <property type="evidence" value="ECO:0007669"/>
    <property type="project" value="TreeGrafter"/>
</dbReference>
<evidence type="ECO:0000313" key="3">
    <source>
        <dbReference type="EMBL" id="TWT40124.1"/>
    </source>
</evidence>
<accession>A0A5C5VNC5</accession>
<evidence type="ECO:0000313" key="4">
    <source>
        <dbReference type="Proteomes" id="UP000317243"/>
    </source>
</evidence>
<dbReference type="Proteomes" id="UP000317243">
    <property type="component" value="Unassembled WGS sequence"/>
</dbReference>
<keyword evidence="4" id="KW-1185">Reference proteome</keyword>
<dbReference type="RefSeq" id="WP_197441512.1">
    <property type="nucleotide sequence ID" value="NZ_SIHI01000054.1"/>
</dbReference>
<name>A0A5C5VNC5_9PLAN</name>
<dbReference type="InterPro" id="IPR050625">
    <property type="entry name" value="ParA/MinD_ATPase"/>
</dbReference>
<dbReference type="PANTHER" id="PTHR43384:SF6">
    <property type="entry name" value="SEPTUM SITE-DETERMINING PROTEIN MIND HOMOLOG, CHLOROPLASTIC"/>
    <property type="match status" value="1"/>
</dbReference>
<sequence>MKTLVISDDVGSATQLHEVLNSNRRIKECVTRPWRTLHDVPSDQGDQYQIVFAIIDQESESAGQQILNVRKKYDSFLVVVGHADSSEDVIRLLHQGADDFVDLRRDMSSQVAELISSAKTRIGIDSTPQNVIGVIGVTGGCGTTTVAVNLAVSIAQSQESCALLDFVCQQGDVGRFLGISSNHSLQELCVNSTFVDATMLERSMTTSCAGLEVLPSTGLYGDRSQPDESDLKHLVSVALEKHDDVVIDIGSCRELHQYSNILQQTTTILLTVRPDFASVCRARNTLDYLKTLGFNDESIEVVCCRMGMSGQLEQKQAEKILGRSISFTLPDEVSEPIRNPLHAVSRYLNGAWLGEGAKRRSMRPMEAT</sequence>
<protein>
    <recommendedName>
        <fullName evidence="5">Septum site-determining protein MinD</fullName>
    </recommendedName>
</protein>
<dbReference type="EMBL" id="SIHI01000054">
    <property type="protein sequence ID" value="TWT40124.1"/>
    <property type="molecule type" value="Genomic_DNA"/>
</dbReference>
<dbReference type="InterPro" id="IPR027417">
    <property type="entry name" value="P-loop_NTPase"/>
</dbReference>
<evidence type="ECO:0008006" key="5">
    <source>
        <dbReference type="Google" id="ProtNLM"/>
    </source>
</evidence>
<keyword evidence="1" id="KW-0547">Nucleotide-binding</keyword>
<dbReference type="GO" id="GO:0051782">
    <property type="term" value="P:negative regulation of cell division"/>
    <property type="evidence" value="ECO:0007669"/>
    <property type="project" value="TreeGrafter"/>
</dbReference>
<proteinExistence type="predicted"/>
<keyword evidence="2" id="KW-0067">ATP-binding</keyword>
<reference evidence="3 4" key="1">
    <citation type="submission" date="2019-02" db="EMBL/GenBank/DDBJ databases">
        <title>Deep-cultivation of Planctomycetes and their phenomic and genomic characterization uncovers novel biology.</title>
        <authorList>
            <person name="Wiegand S."/>
            <person name="Jogler M."/>
            <person name="Boedeker C."/>
            <person name="Pinto D."/>
            <person name="Vollmers J."/>
            <person name="Rivas-Marin E."/>
            <person name="Kohn T."/>
            <person name="Peeters S.H."/>
            <person name="Heuer A."/>
            <person name="Rast P."/>
            <person name="Oberbeckmann S."/>
            <person name="Bunk B."/>
            <person name="Jeske O."/>
            <person name="Meyerdierks A."/>
            <person name="Storesund J.E."/>
            <person name="Kallscheuer N."/>
            <person name="Luecker S."/>
            <person name="Lage O.M."/>
            <person name="Pohl T."/>
            <person name="Merkel B.J."/>
            <person name="Hornburger P."/>
            <person name="Mueller R.-W."/>
            <person name="Bruemmer F."/>
            <person name="Labrenz M."/>
            <person name="Spormann A.M."/>
            <person name="Op Den Camp H."/>
            <person name="Overmann J."/>
            <person name="Amann R."/>
            <person name="Jetten M.S.M."/>
            <person name="Mascher T."/>
            <person name="Medema M.H."/>
            <person name="Devos D.P."/>
            <person name="Kaster A.-K."/>
            <person name="Ovreas L."/>
            <person name="Rohde M."/>
            <person name="Galperin M.Y."/>
            <person name="Jogler C."/>
        </authorList>
    </citation>
    <scope>NUCLEOTIDE SEQUENCE [LARGE SCALE GENOMIC DNA]</scope>
    <source>
        <strain evidence="3 4">KOR42</strain>
    </source>
</reference>
<evidence type="ECO:0000256" key="2">
    <source>
        <dbReference type="ARBA" id="ARBA00022840"/>
    </source>
</evidence>
<evidence type="ECO:0000256" key="1">
    <source>
        <dbReference type="ARBA" id="ARBA00022741"/>
    </source>
</evidence>
<dbReference type="GO" id="GO:0005829">
    <property type="term" value="C:cytosol"/>
    <property type="evidence" value="ECO:0007669"/>
    <property type="project" value="TreeGrafter"/>
</dbReference>
<gene>
    <name evidence="3" type="ORF">KOR42_49720</name>
</gene>
<dbReference type="SUPFAM" id="SSF52540">
    <property type="entry name" value="P-loop containing nucleoside triphosphate hydrolases"/>
    <property type="match status" value="1"/>
</dbReference>
<comment type="caution">
    <text evidence="3">The sequence shown here is derived from an EMBL/GenBank/DDBJ whole genome shotgun (WGS) entry which is preliminary data.</text>
</comment>